<comment type="caution">
    <text evidence="2">The sequence shown here is derived from an EMBL/GenBank/DDBJ whole genome shotgun (WGS) entry which is preliminary data.</text>
</comment>
<keyword evidence="3" id="KW-1185">Reference proteome</keyword>
<feature type="region of interest" description="Disordered" evidence="1">
    <location>
        <begin position="26"/>
        <end position="60"/>
    </location>
</feature>
<evidence type="ECO:0000313" key="3">
    <source>
        <dbReference type="Proteomes" id="UP001066276"/>
    </source>
</evidence>
<evidence type="ECO:0000256" key="1">
    <source>
        <dbReference type="SAM" id="MobiDB-lite"/>
    </source>
</evidence>
<dbReference type="AlphaFoldDB" id="A0AAV7SSH3"/>
<name>A0AAV7SSH3_PLEWA</name>
<proteinExistence type="predicted"/>
<organism evidence="2 3">
    <name type="scientific">Pleurodeles waltl</name>
    <name type="common">Iberian ribbed newt</name>
    <dbReference type="NCBI Taxonomy" id="8319"/>
    <lineage>
        <taxon>Eukaryota</taxon>
        <taxon>Metazoa</taxon>
        <taxon>Chordata</taxon>
        <taxon>Craniata</taxon>
        <taxon>Vertebrata</taxon>
        <taxon>Euteleostomi</taxon>
        <taxon>Amphibia</taxon>
        <taxon>Batrachia</taxon>
        <taxon>Caudata</taxon>
        <taxon>Salamandroidea</taxon>
        <taxon>Salamandridae</taxon>
        <taxon>Pleurodelinae</taxon>
        <taxon>Pleurodeles</taxon>
    </lineage>
</organism>
<dbReference type="EMBL" id="JANPWB010000008">
    <property type="protein sequence ID" value="KAJ1167074.1"/>
    <property type="molecule type" value="Genomic_DNA"/>
</dbReference>
<evidence type="ECO:0000313" key="2">
    <source>
        <dbReference type="EMBL" id="KAJ1167074.1"/>
    </source>
</evidence>
<protein>
    <submittedName>
        <fullName evidence="2">Uncharacterized protein</fullName>
    </submittedName>
</protein>
<accession>A0AAV7SSH3</accession>
<dbReference type="Proteomes" id="UP001066276">
    <property type="component" value="Chromosome 4_2"/>
</dbReference>
<sequence length="80" mass="8256">MAQRERTARSHLELRPLGGRRALRGISSAAVGSQDSTAGAGRVPLAPGLRELETGGNGSSGWPAIQLLVVVTLGTPLLGW</sequence>
<gene>
    <name evidence="2" type="ORF">NDU88_007467</name>
</gene>
<reference evidence="2" key="1">
    <citation type="journal article" date="2022" name="bioRxiv">
        <title>Sequencing and chromosome-scale assembly of the giantPleurodeles waltlgenome.</title>
        <authorList>
            <person name="Brown T."/>
            <person name="Elewa A."/>
            <person name="Iarovenko S."/>
            <person name="Subramanian E."/>
            <person name="Araus A.J."/>
            <person name="Petzold A."/>
            <person name="Susuki M."/>
            <person name="Suzuki K.-i.T."/>
            <person name="Hayashi T."/>
            <person name="Toyoda A."/>
            <person name="Oliveira C."/>
            <person name="Osipova E."/>
            <person name="Leigh N.D."/>
            <person name="Simon A."/>
            <person name="Yun M.H."/>
        </authorList>
    </citation>
    <scope>NUCLEOTIDE SEQUENCE</scope>
    <source>
        <strain evidence="2">20211129_DDA</strain>
        <tissue evidence="2">Liver</tissue>
    </source>
</reference>